<organism evidence="4 5">
    <name type="scientific">Streptococcus sobrinus W1703</name>
    <dbReference type="NCBI Taxonomy" id="1227275"/>
    <lineage>
        <taxon>Bacteria</taxon>
        <taxon>Bacillati</taxon>
        <taxon>Bacillota</taxon>
        <taxon>Bacilli</taxon>
        <taxon>Lactobacillales</taxon>
        <taxon>Streptococcaceae</taxon>
        <taxon>Streptococcus</taxon>
    </lineage>
</organism>
<dbReference type="InterPro" id="IPR011004">
    <property type="entry name" value="Trimer_LpxA-like_sf"/>
</dbReference>
<keyword evidence="3" id="KW-0677">Repeat</keyword>
<dbReference type="EMBL" id="AWVA01000087">
    <property type="protein sequence ID" value="ERJ74741.1"/>
    <property type="molecule type" value="Genomic_DNA"/>
</dbReference>
<reference evidence="4 5" key="1">
    <citation type="submission" date="2013-06" db="EMBL/GenBank/DDBJ databases">
        <authorList>
            <person name="Weinstock G."/>
            <person name="Sodergren E."/>
            <person name="Lobos E.A."/>
            <person name="Fulton L."/>
            <person name="Fulton R."/>
            <person name="Courtney L."/>
            <person name="Fronick C."/>
            <person name="O'Laughlin M."/>
            <person name="Godfrey J."/>
            <person name="Wilson R.M."/>
            <person name="Miner T."/>
            <person name="Farmer C."/>
            <person name="Delehaunty K."/>
            <person name="Cordes M."/>
            <person name="Minx P."/>
            <person name="Tomlinson C."/>
            <person name="Chen J."/>
            <person name="Wollam A."/>
            <person name="Pepin K.H."/>
            <person name="Bhonagiri V."/>
            <person name="Zhang X."/>
            <person name="Warren W."/>
            <person name="Mitreva M."/>
            <person name="Mardis E.R."/>
            <person name="Wilson R.K."/>
        </authorList>
    </citation>
    <scope>NUCLEOTIDE SEQUENCE [LARGE SCALE GENOMIC DNA]</scope>
    <source>
        <strain evidence="4 5">W1703</strain>
    </source>
</reference>
<dbReference type="Proteomes" id="UP000016617">
    <property type="component" value="Unassembled WGS sequence"/>
</dbReference>
<evidence type="ECO:0000256" key="3">
    <source>
        <dbReference type="ARBA" id="ARBA00022737"/>
    </source>
</evidence>
<dbReference type="InterPro" id="IPR001451">
    <property type="entry name" value="Hexapep"/>
</dbReference>
<sequence>MVLRFWRKHMVMKIEDFRRALNASSVIPAGSELAQEFHAYSQRALKITSQINGSYKSPEEIVQLMRELTGQEVSDNLRIFPPFSTDCGINIKFGQAVFINSGCRFQDQAGVSIGDNCLIGHNVVLATLNHDLQPNRRGDLYLAPITIGKDVWIGSNVTVTQGVTIGQGAVIASGAVVNRDVPANTVVGGVPARMIKRIEVED</sequence>
<dbReference type="InterPro" id="IPR018357">
    <property type="entry name" value="Hexapep_transf_CS"/>
</dbReference>
<evidence type="ECO:0000313" key="5">
    <source>
        <dbReference type="Proteomes" id="UP000016617"/>
    </source>
</evidence>
<name>U2ILG9_9STRE</name>
<evidence type="ECO:0000256" key="1">
    <source>
        <dbReference type="ARBA" id="ARBA00007274"/>
    </source>
</evidence>
<dbReference type="PATRIC" id="fig|1227275.3.peg.1284"/>
<dbReference type="PANTHER" id="PTHR23416:SF23">
    <property type="entry name" value="ACETYLTRANSFERASE C18B11.09C-RELATED"/>
    <property type="match status" value="1"/>
</dbReference>
<dbReference type="CDD" id="cd03357">
    <property type="entry name" value="LbH_MAT_GAT"/>
    <property type="match status" value="1"/>
</dbReference>
<dbReference type="PANTHER" id="PTHR23416">
    <property type="entry name" value="SIALIC ACID SYNTHASE-RELATED"/>
    <property type="match status" value="1"/>
</dbReference>
<dbReference type="HOGENOM" id="CLU_051638_3_4_9"/>
<dbReference type="SUPFAM" id="SSF51161">
    <property type="entry name" value="Trimeric LpxA-like enzymes"/>
    <property type="match status" value="1"/>
</dbReference>
<protein>
    <submittedName>
        <fullName evidence="4">Maltose O-acetyltransferase family protein</fullName>
    </submittedName>
</protein>
<dbReference type="InterPro" id="IPR051159">
    <property type="entry name" value="Hexapeptide_acetyltransf"/>
</dbReference>
<keyword evidence="2 4" id="KW-0808">Transferase</keyword>
<dbReference type="GO" id="GO:0008374">
    <property type="term" value="F:O-acyltransferase activity"/>
    <property type="evidence" value="ECO:0007669"/>
    <property type="project" value="TreeGrafter"/>
</dbReference>
<evidence type="ECO:0000256" key="2">
    <source>
        <dbReference type="ARBA" id="ARBA00022679"/>
    </source>
</evidence>
<dbReference type="Pfam" id="PF14602">
    <property type="entry name" value="Hexapep_2"/>
    <property type="match status" value="1"/>
</dbReference>
<dbReference type="PROSITE" id="PS00101">
    <property type="entry name" value="HEXAPEP_TRANSFERASES"/>
    <property type="match status" value="1"/>
</dbReference>
<accession>U2ILG9</accession>
<comment type="caution">
    <text evidence="4">The sequence shown here is derived from an EMBL/GenBank/DDBJ whole genome shotgun (WGS) entry which is preliminary data.</text>
</comment>
<dbReference type="Pfam" id="PF00132">
    <property type="entry name" value="Hexapep"/>
    <property type="match status" value="1"/>
</dbReference>
<gene>
    <name evidence="4" type="ORF">HMPREF1557_01442</name>
</gene>
<dbReference type="Gene3D" id="2.160.10.10">
    <property type="entry name" value="Hexapeptide repeat proteins"/>
    <property type="match status" value="1"/>
</dbReference>
<comment type="similarity">
    <text evidence="1">Belongs to the transferase hexapeptide repeat family.</text>
</comment>
<evidence type="ECO:0000313" key="4">
    <source>
        <dbReference type="EMBL" id="ERJ74741.1"/>
    </source>
</evidence>
<proteinExistence type="inferred from homology"/>
<dbReference type="AlphaFoldDB" id="U2ILG9"/>